<evidence type="ECO:0000313" key="4">
    <source>
        <dbReference type="Proteomes" id="UP000229459"/>
    </source>
</evidence>
<dbReference type="Proteomes" id="UP000229459">
    <property type="component" value="Unassembled WGS sequence"/>
</dbReference>
<accession>A0A2H0B724</accession>
<name>A0A2H0B724_9BACT</name>
<keyword evidence="2" id="KW-1133">Transmembrane helix</keyword>
<dbReference type="AlphaFoldDB" id="A0A2H0B724"/>
<feature type="transmembrane region" description="Helical" evidence="2">
    <location>
        <begin position="314"/>
        <end position="335"/>
    </location>
</feature>
<feature type="compositionally biased region" description="Polar residues" evidence="1">
    <location>
        <begin position="273"/>
        <end position="285"/>
    </location>
</feature>
<feature type="region of interest" description="Disordered" evidence="1">
    <location>
        <begin position="352"/>
        <end position="398"/>
    </location>
</feature>
<feature type="region of interest" description="Disordered" evidence="1">
    <location>
        <begin position="247"/>
        <end position="285"/>
    </location>
</feature>
<proteinExistence type="predicted"/>
<keyword evidence="2" id="KW-0472">Membrane</keyword>
<reference evidence="3 4" key="1">
    <citation type="submission" date="2017-09" db="EMBL/GenBank/DDBJ databases">
        <title>Depth-based differentiation of microbial function through sediment-hosted aquifers and enrichment of novel symbionts in the deep terrestrial subsurface.</title>
        <authorList>
            <person name="Probst A.J."/>
            <person name="Ladd B."/>
            <person name="Jarett J.K."/>
            <person name="Geller-Mcgrath D.E."/>
            <person name="Sieber C.M."/>
            <person name="Emerson J.B."/>
            <person name="Anantharaman K."/>
            <person name="Thomas B.C."/>
            <person name="Malmstrom R."/>
            <person name="Stieglmeier M."/>
            <person name="Klingl A."/>
            <person name="Woyke T."/>
            <person name="Ryan C.M."/>
            <person name="Banfield J.F."/>
        </authorList>
    </citation>
    <scope>NUCLEOTIDE SEQUENCE [LARGE SCALE GENOMIC DNA]</scope>
    <source>
        <strain evidence="3">CG23_combo_of_CG06-09_8_20_14_all_34_8</strain>
    </source>
</reference>
<keyword evidence="2" id="KW-0812">Transmembrane</keyword>
<evidence type="ECO:0000313" key="3">
    <source>
        <dbReference type="EMBL" id="PIP53424.1"/>
    </source>
</evidence>
<protein>
    <submittedName>
        <fullName evidence="3">Uncharacterized protein</fullName>
    </submittedName>
</protein>
<feature type="compositionally biased region" description="Basic and acidic residues" evidence="1">
    <location>
        <begin position="262"/>
        <end position="272"/>
    </location>
</feature>
<feature type="compositionally biased region" description="Polar residues" evidence="1">
    <location>
        <begin position="249"/>
        <end position="261"/>
    </location>
</feature>
<organism evidence="3 4">
    <name type="scientific">Candidatus Beckwithbacteria bacterium CG23_combo_of_CG06-09_8_20_14_all_34_8</name>
    <dbReference type="NCBI Taxonomy" id="1974497"/>
    <lineage>
        <taxon>Bacteria</taxon>
        <taxon>Candidatus Beckwithiibacteriota</taxon>
    </lineage>
</organism>
<evidence type="ECO:0000256" key="1">
    <source>
        <dbReference type="SAM" id="MobiDB-lite"/>
    </source>
</evidence>
<sequence>MARTKKFLASSSRVKNTRSFYRPLKRLKSSTTTTNAVNFHTPKRSISRQQISSNDQYPTVSVPYHNNEVNNKLKLNNDVKTTPKINISNPIISLDDNSPKSENNTQISDQVYDLPEHTEDDNLDFNSHDISEDLNKLEKGMEKSVDKDQEISEEIKTIKEQFDKEKEKMEKTIHVLKKEIEYQQPIRENKFFTISKELQNITQSMNQLLESDSFDTSITPVLQPNVTNSTDQQAIKPTLTEQVKLLAGNSATNPSDNTSKNELPEKDIKQTDKQNTTIPSVESVAITSQNTKPIVADKVSDQNQKPKRKIPKPIAILFTTLIIMGIIGGFAWYTFNKKPEVSTQLIQQYMPSDAKTPAPSALPQEEKKINESNEENSNDSEKTESVPQVKGASDDKYAQSQADIPYSQTIWDTFKDPTVGIEVNYPQNTVNVVKTESSLTFLRKNGYIFKIQIYETAFDIDEYWKSVKANNLNYNVKKTTFRDEPALFLELEDITEFPGDRYIVKLNDYIYDIWYATYSKNLSDDDVKRVDIMLNSFKFLD</sequence>
<comment type="caution">
    <text evidence="3">The sequence shown here is derived from an EMBL/GenBank/DDBJ whole genome shotgun (WGS) entry which is preliminary data.</text>
</comment>
<evidence type="ECO:0000256" key="2">
    <source>
        <dbReference type="SAM" id="Phobius"/>
    </source>
</evidence>
<dbReference type="EMBL" id="PCSR01000023">
    <property type="protein sequence ID" value="PIP53424.1"/>
    <property type="molecule type" value="Genomic_DNA"/>
</dbReference>
<gene>
    <name evidence="3" type="ORF">COX08_01060</name>
</gene>